<keyword evidence="2" id="KW-1185">Reference proteome</keyword>
<dbReference type="EMBL" id="JAIWYP010000010">
    <property type="protein sequence ID" value="KAH3749312.1"/>
    <property type="molecule type" value="Genomic_DNA"/>
</dbReference>
<evidence type="ECO:0000313" key="2">
    <source>
        <dbReference type="Proteomes" id="UP000828390"/>
    </source>
</evidence>
<dbReference type="AlphaFoldDB" id="A0A9D4DGN6"/>
<evidence type="ECO:0000313" key="1">
    <source>
        <dbReference type="EMBL" id="KAH3749312.1"/>
    </source>
</evidence>
<organism evidence="1 2">
    <name type="scientific">Dreissena polymorpha</name>
    <name type="common">Zebra mussel</name>
    <name type="synonym">Mytilus polymorpha</name>
    <dbReference type="NCBI Taxonomy" id="45954"/>
    <lineage>
        <taxon>Eukaryota</taxon>
        <taxon>Metazoa</taxon>
        <taxon>Spiralia</taxon>
        <taxon>Lophotrochozoa</taxon>
        <taxon>Mollusca</taxon>
        <taxon>Bivalvia</taxon>
        <taxon>Autobranchia</taxon>
        <taxon>Heteroconchia</taxon>
        <taxon>Euheterodonta</taxon>
        <taxon>Imparidentia</taxon>
        <taxon>Neoheterodontei</taxon>
        <taxon>Myida</taxon>
        <taxon>Dreissenoidea</taxon>
        <taxon>Dreissenidae</taxon>
        <taxon>Dreissena</taxon>
    </lineage>
</organism>
<dbReference type="Proteomes" id="UP000828390">
    <property type="component" value="Unassembled WGS sequence"/>
</dbReference>
<comment type="caution">
    <text evidence="1">The sequence shown here is derived from an EMBL/GenBank/DDBJ whole genome shotgun (WGS) entry which is preliminary data.</text>
</comment>
<name>A0A9D4DGN6_DREPO</name>
<protein>
    <submittedName>
        <fullName evidence="1">Uncharacterized protein</fullName>
    </submittedName>
</protein>
<reference evidence="1" key="1">
    <citation type="journal article" date="2019" name="bioRxiv">
        <title>The Genome of the Zebra Mussel, Dreissena polymorpha: A Resource for Invasive Species Research.</title>
        <authorList>
            <person name="McCartney M.A."/>
            <person name="Auch B."/>
            <person name="Kono T."/>
            <person name="Mallez S."/>
            <person name="Zhang Y."/>
            <person name="Obille A."/>
            <person name="Becker A."/>
            <person name="Abrahante J.E."/>
            <person name="Garbe J."/>
            <person name="Badalamenti J.P."/>
            <person name="Herman A."/>
            <person name="Mangelson H."/>
            <person name="Liachko I."/>
            <person name="Sullivan S."/>
            <person name="Sone E.D."/>
            <person name="Koren S."/>
            <person name="Silverstein K.A.T."/>
            <person name="Beckman K.B."/>
            <person name="Gohl D.M."/>
        </authorList>
    </citation>
    <scope>NUCLEOTIDE SEQUENCE</scope>
    <source>
        <strain evidence="1">Duluth1</strain>
        <tissue evidence="1">Whole animal</tissue>
    </source>
</reference>
<sequence>MHFKSSIRSDRCSIPKQHGLANIKSTVAGFVVFYGQRSIFLRNRQQKVNAVNDFCLHSVDHSEPADYQT</sequence>
<reference evidence="1" key="2">
    <citation type="submission" date="2020-11" db="EMBL/GenBank/DDBJ databases">
        <authorList>
            <person name="McCartney M.A."/>
            <person name="Auch B."/>
            <person name="Kono T."/>
            <person name="Mallez S."/>
            <person name="Becker A."/>
            <person name="Gohl D.M."/>
            <person name="Silverstein K.A.T."/>
            <person name="Koren S."/>
            <person name="Bechman K.B."/>
            <person name="Herman A."/>
            <person name="Abrahante J.E."/>
            <person name="Garbe J."/>
        </authorList>
    </citation>
    <scope>NUCLEOTIDE SEQUENCE</scope>
    <source>
        <strain evidence="1">Duluth1</strain>
        <tissue evidence="1">Whole animal</tissue>
    </source>
</reference>
<accession>A0A9D4DGN6</accession>
<gene>
    <name evidence="1" type="ORF">DPMN_183808</name>
</gene>
<proteinExistence type="predicted"/>